<proteinExistence type="predicted"/>
<dbReference type="Proteomes" id="UP000092382">
    <property type="component" value="Unassembled WGS sequence"/>
</dbReference>
<name>A0A1B7W117_APHFL</name>
<reference evidence="1 2" key="1">
    <citation type="submission" date="2015-09" db="EMBL/GenBank/DDBJ databases">
        <title>Whole genome shotgun sequence assembly of Aphanizomenon flos-aquae UKL13.</title>
        <authorList>
            <person name="Driscoll C."/>
        </authorList>
    </citation>
    <scope>NUCLEOTIDE SEQUENCE [LARGE SCALE GENOMIC DNA]</scope>
    <source>
        <strain evidence="1">MDT13</strain>
    </source>
</reference>
<protein>
    <submittedName>
        <fullName evidence="1">Uncharacterized protein</fullName>
    </submittedName>
</protein>
<dbReference type="EMBL" id="LJOY01000005">
    <property type="protein sequence ID" value="OBQ26968.1"/>
    <property type="molecule type" value="Genomic_DNA"/>
</dbReference>
<evidence type="ECO:0000313" key="1">
    <source>
        <dbReference type="EMBL" id="OBQ26968.1"/>
    </source>
</evidence>
<sequence>MLCLKSFNEAYLSEPQELEVRDEIFSKYKYALAHIGVDFYQEDVQEALLNRIEGFEDAIRATIAYWYWLKEQSRPFYPNACIIQAMNDGWDDRYWEDSYLDNPNFKNPCDIFWEEVGKVWGFDVRNQIIADVNSDHKGYEYVMFRNGKTISLLAAKRLGWERLKECALEED</sequence>
<comment type="caution">
    <text evidence="1">The sequence shown here is derived from an EMBL/GenBank/DDBJ whole genome shotgun (WGS) entry which is preliminary data.</text>
</comment>
<gene>
    <name evidence="1" type="ORF">AN481_02670</name>
</gene>
<dbReference type="PATRIC" id="fig|1710894.3.peg.695"/>
<evidence type="ECO:0000313" key="2">
    <source>
        <dbReference type="Proteomes" id="UP000092382"/>
    </source>
</evidence>
<accession>A0A1B7W117</accession>
<dbReference type="AlphaFoldDB" id="A0A1B7W117"/>
<organism evidence="1 2">
    <name type="scientific">Aphanizomenon flos-aquae LD13</name>
    <dbReference type="NCBI Taxonomy" id="1710894"/>
    <lineage>
        <taxon>Bacteria</taxon>
        <taxon>Bacillati</taxon>
        <taxon>Cyanobacteriota</taxon>
        <taxon>Cyanophyceae</taxon>
        <taxon>Nostocales</taxon>
        <taxon>Aphanizomenonaceae</taxon>
        <taxon>Aphanizomenon</taxon>
    </lineage>
</organism>